<dbReference type="HAMAP" id="MF_01207">
    <property type="entry name" value="MsrQ"/>
    <property type="match status" value="1"/>
</dbReference>
<comment type="subcellular location">
    <subcellularLocation>
        <location evidence="7">Cell membrane</location>
        <topology evidence="7">Multi-pass membrane protein</topology>
    </subcellularLocation>
    <subcellularLocation>
        <location evidence="1">Membrane</location>
        <topology evidence="1">Multi-pass membrane protein</topology>
    </subcellularLocation>
</comment>
<keyword evidence="7" id="KW-0288">FMN</keyword>
<dbReference type="PANTHER" id="PTHR36964:SF1">
    <property type="entry name" value="PROTEIN-METHIONINE-SULFOXIDE REDUCTASE HEME-BINDING SUBUNIT MSRQ"/>
    <property type="match status" value="1"/>
</dbReference>
<dbReference type="EMBL" id="JAXAFJ010000011">
    <property type="protein sequence ID" value="MDX6807391.1"/>
    <property type="molecule type" value="Genomic_DNA"/>
</dbReference>
<evidence type="ECO:0000256" key="1">
    <source>
        <dbReference type="ARBA" id="ARBA00004141"/>
    </source>
</evidence>
<evidence type="ECO:0000256" key="7">
    <source>
        <dbReference type="HAMAP-Rule" id="MF_01207"/>
    </source>
</evidence>
<comment type="similarity">
    <text evidence="7">Belongs to the MsrQ family.</text>
</comment>
<evidence type="ECO:0000256" key="6">
    <source>
        <dbReference type="ARBA" id="ARBA00023136"/>
    </source>
</evidence>
<comment type="cofactor">
    <cofactor evidence="7">
        <name>FMN</name>
        <dbReference type="ChEBI" id="CHEBI:58210"/>
    </cofactor>
    <text evidence="7">Binds 1 FMN per subunit.</text>
</comment>
<reference evidence="9 10" key="1">
    <citation type="submission" date="2023-11" db="EMBL/GenBank/DDBJ databases">
        <authorList>
            <person name="Bao R."/>
        </authorList>
    </citation>
    <scope>NUCLEOTIDE SEQUENCE [LARGE SCALE GENOMIC DNA]</scope>
    <source>
        <strain evidence="9 10">PJ23</strain>
    </source>
</reference>
<comment type="function">
    <text evidence="7">Part of the MsrPQ system that repairs oxidized periplasmic proteins containing methionine sulfoxide residues (Met-O), using respiratory chain electrons. Thus protects these proteins from oxidative-stress damage caused by reactive species of oxygen and chlorine generated by the host defense mechanisms. MsrPQ is essential for the maintenance of envelope integrity under bleach stress, rescuing a wide series of structurally unrelated periplasmic proteins from methionine oxidation. MsrQ provides electrons for reduction to the reductase catalytic subunit MsrP, using the quinone pool of the respiratory chain.</text>
</comment>
<accession>A0ABU4RWW2</accession>
<dbReference type="Proteomes" id="UP001274321">
    <property type="component" value="Unassembled WGS sequence"/>
</dbReference>
<gene>
    <name evidence="7 9" type="primary">msrQ</name>
    <name evidence="9" type="ORF">SCD90_15070</name>
</gene>
<keyword evidence="7" id="KW-1003">Cell membrane</keyword>
<dbReference type="InterPro" id="IPR013130">
    <property type="entry name" value="Fe3_Rdtase_TM_dom"/>
</dbReference>
<keyword evidence="7" id="KW-0285">Flavoprotein</keyword>
<keyword evidence="4 7" id="KW-1133">Transmembrane helix</keyword>
<feature type="domain" description="Ferric oxidoreductase" evidence="8">
    <location>
        <begin position="46"/>
        <end position="159"/>
    </location>
</feature>
<sequence>MPISTRNWPGPWLAYLVMFIPVAALVWTGFNDELGPDPARALEHELGIWALRFLILALLITPVRRLTGLNLLRYRRAIGLTAFWYALLHLLAWLVLDRQLDAGAILSDIWKRPYITIGMIAFALLIPLAATSNRYSIRRLGGAIWARVHKLAYAATALAAVHFVMVVKSWPPEPLIYAGIVVVLLGYRAVMAFHHSRASSRDVRTRAT</sequence>
<name>A0ABU4RWW2_9HYPH</name>
<keyword evidence="2 7" id="KW-0813">Transport</keyword>
<protein>
    <recommendedName>
        <fullName evidence="7">Protein-methionine-sulfoxide reductase heme-binding subunit MsrQ</fullName>
    </recommendedName>
    <alternativeName>
        <fullName evidence="7">Flavocytochrome MsrQ</fullName>
    </alternativeName>
</protein>
<comment type="subunit">
    <text evidence="7">Heterodimer of a catalytic subunit (MsrP) and a heme-binding subunit (MsrQ).</text>
</comment>
<comment type="caution">
    <text evidence="9">The sequence shown here is derived from an EMBL/GenBank/DDBJ whole genome shotgun (WGS) entry which is preliminary data.</text>
</comment>
<evidence type="ECO:0000256" key="4">
    <source>
        <dbReference type="ARBA" id="ARBA00022989"/>
    </source>
</evidence>
<feature type="transmembrane region" description="Helical" evidence="7">
    <location>
        <begin position="46"/>
        <end position="65"/>
    </location>
</feature>
<feature type="transmembrane region" description="Helical" evidence="7">
    <location>
        <begin position="114"/>
        <end position="130"/>
    </location>
</feature>
<dbReference type="RefSeq" id="WP_319845515.1">
    <property type="nucleotide sequence ID" value="NZ_JAXAFJ010000011.1"/>
</dbReference>
<evidence type="ECO:0000313" key="10">
    <source>
        <dbReference type="Proteomes" id="UP001274321"/>
    </source>
</evidence>
<keyword evidence="7" id="KW-0349">Heme</keyword>
<feature type="transmembrane region" description="Helical" evidence="7">
    <location>
        <begin position="176"/>
        <end position="194"/>
    </location>
</feature>
<keyword evidence="3 7" id="KW-0812">Transmembrane</keyword>
<evidence type="ECO:0000256" key="5">
    <source>
        <dbReference type="ARBA" id="ARBA00023004"/>
    </source>
</evidence>
<evidence type="ECO:0000259" key="8">
    <source>
        <dbReference type="Pfam" id="PF01794"/>
    </source>
</evidence>
<keyword evidence="10" id="KW-1185">Reference proteome</keyword>
<feature type="transmembrane region" description="Helical" evidence="7">
    <location>
        <begin position="151"/>
        <end position="170"/>
    </location>
</feature>
<evidence type="ECO:0000313" key="9">
    <source>
        <dbReference type="EMBL" id="MDX6807391.1"/>
    </source>
</evidence>
<dbReference type="Pfam" id="PF01794">
    <property type="entry name" value="Ferric_reduct"/>
    <property type="match status" value="1"/>
</dbReference>
<keyword evidence="5 7" id="KW-0408">Iron</keyword>
<feature type="transmembrane region" description="Helical" evidence="7">
    <location>
        <begin position="77"/>
        <end position="94"/>
    </location>
</feature>
<dbReference type="NCBIfam" id="NF003833">
    <property type="entry name" value="PRK05419.1-5"/>
    <property type="match status" value="1"/>
</dbReference>
<evidence type="ECO:0000256" key="2">
    <source>
        <dbReference type="ARBA" id="ARBA00022448"/>
    </source>
</evidence>
<keyword evidence="7" id="KW-0249">Electron transport</keyword>
<dbReference type="PANTHER" id="PTHR36964">
    <property type="entry name" value="PROTEIN-METHIONINE-SULFOXIDE REDUCTASE HEME-BINDING SUBUNIT MSRQ"/>
    <property type="match status" value="1"/>
</dbReference>
<organism evidence="9 10">
    <name type="scientific">Terrihabitans rhizophilus</name>
    <dbReference type="NCBI Taxonomy" id="3092662"/>
    <lineage>
        <taxon>Bacteria</taxon>
        <taxon>Pseudomonadati</taxon>
        <taxon>Pseudomonadota</taxon>
        <taxon>Alphaproteobacteria</taxon>
        <taxon>Hyphomicrobiales</taxon>
        <taxon>Terrihabitans</taxon>
    </lineage>
</organism>
<comment type="cofactor">
    <cofactor evidence="7">
        <name>heme b</name>
        <dbReference type="ChEBI" id="CHEBI:60344"/>
    </cofactor>
    <text evidence="7">Binds 1 heme b (iron(II)-protoporphyrin IX) group per subunit.</text>
</comment>
<keyword evidence="6 7" id="KW-0472">Membrane</keyword>
<feature type="transmembrane region" description="Helical" evidence="7">
    <location>
        <begin position="12"/>
        <end position="30"/>
    </location>
</feature>
<evidence type="ECO:0000256" key="3">
    <source>
        <dbReference type="ARBA" id="ARBA00022692"/>
    </source>
</evidence>
<dbReference type="InterPro" id="IPR022837">
    <property type="entry name" value="MsrQ-like"/>
</dbReference>
<keyword evidence="7" id="KW-0479">Metal-binding</keyword>
<proteinExistence type="inferred from homology"/>